<dbReference type="PANTHER" id="PTHR37283:SF1">
    <property type="entry name" value="PH DOMAIN-CONTAINING PROTEIN YHR131C"/>
    <property type="match status" value="1"/>
</dbReference>
<feature type="compositionally biased region" description="Polar residues" evidence="1">
    <location>
        <begin position="8"/>
        <end position="18"/>
    </location>
</feature>
<name>A0A0D7B7V3_9AGAR</name>
<organism evidence="2 3">
    <name type="scientific">Cylindrobasidium torrendii FP15055 ss-10</name>
    <dbReference type="NCBI Taxonomy" id="1314674"/>
    <lineage>
        <taxon>Eukaryota</taxon>
        <taxon>Fungi</taxon>
        <taxon>Dikarya</taxon>
        <taxon>Basidiomycota</taxon>
        <taxon>Agaricomycotina</taxon>
        <taxon>Agaricomycetes</taxon>
        <taxon>Agaricomycetidae</taxon>
        <taxon>Agaricales</taxon>
        <taxon>Marasmiineae</taxon>
        <taxon>Physalacriaceae</taxon>
        <taxon>Cylindrobasidium</taxon>
    </lineage>
</organism>
<evidence type="ECO:0000256" key="1">
    <source>
        <dbReference type="SAM" id="MobiDB-lite"/>
    </source>
</evidence>
<dbReference type="EMBL" id="KN880561">
    <property type="protein sequence ID" value="KIY66229.1"/>
    <property type="molecule type" value="Genomic_DNA"/>
</dbReference>
<reference evidence="2 3" key="1">
    <citation type="journal article" date="2015" name="Fungal Genet. Biol.">
        <title>Evolution of novel wood decay mechanisms in Agaricales revealed by the genome sequences of Fistulina hepatica and Cylindrobasidium torrendii.</title>
        <authorList>
            <person name="Floudas D."/>
            <person name="Held B.W."/>
            <person name="Riley R."/>
            <person name="Nagy L.G."/>
            <person name="Koehler G."/>
            <person name="Ransdell A.S."/>
            <person name="Younus H."/>
            <person name="Chow J."/>
            <person name="Chiniquy J."/>
            <person name="Lipzen A."/>
            <person name="Tritt A."/>
            <person name="Sun H."/>
            <person name="Haridas S."/>
            <person name="LaButti K."/>
            <person name="Ohm R.A."/>
            <person name="Kues U."/>
            <person name="Blanchette R.A."/>
            <person name="Grigoriev I.V."/>
            <person name="Minto R.E."/>
            <person name="Hibbett D.S."/>
        </authorList>
    </citation>
    <scope>NUCLEOTIDE SEQUENCE [LARGE SCALE GENOMIC DNA]</scope>
    <source>
        <strain evidence="2 3">FP15055 ss-10</strain>
    </source>
</reference>
<feature type="region of interest" description="Disordered" evidence="1">
    <location>
        <begin position="1"/>
        <end position="65"/>
    </location>
</feature>
<evidence type="ECO:0000313" key="2">
    <source>
        <dbReference type="EMBL" id="KIY66229.1"/>
    </source>
</evidence>
<feature type="compositionally biased region" description="Low complexity" evidence="1">
    <location>
        <begin position="24"/>
        <end position="37"/>
    </location>
</feature>
<keyword evidence="3" id="KW-1185">Reference proteome</keyword>
<accession>A0A0D7B7V3</accession>
<protein>
    <recommendedName>
        <fullName evidence="4">PH domain-containing protein</fullName>
    </recommendedName>
</protein>
<dbReference type="Proteomes" id="UP000054007">
    <property type="component" value="Unassembled WGS sequence"/>
</dbReference>
<gene>
    <name evidence="2" type="ORF">CYLTODRAFT_355361</name>
</gene>
<sequence length="211" mass="22384">MDSPRGSDPQSATRSSFSAARHLSSTSEGSTTHGSSSYDASTRPPLSSPPSSSFQHVSKADVDVPTPDEEAGLVLIRAYTLQHAESGLGNDYLKRRNVIRVRVEGEQFLMQAQTVWDVVRWIEALHAGADVALPLEHARKMPRGPLFPRRRRRRRGVTAITVGPDAQVVAASDDIDPAAANSNGTGMYSGLGGQGGGAVRVVANGVVLDVS</sequence>
<dbReference type="InterPro" id="IPR011993">
    <property type="entry name" value="PH-like_dom_sf"/>
</dbReference>
<dbReference type="AlphaFoldDB" id="A0A0D7B7V3"/>
<dbReference type="Gene3D" id="2.30.29.30">
    <property type="entry name" value="Pleckstrin-homology domain (PH domain)/Phosphotyrosine-binding domain (PTB)"/>
    <property type="match status" value="1"/>
</dbReference>
<dbReference type="OrthoDB" id="5865767at2759"/>
<evidence type="ECO:0000313" key="3">
    <source>
        <dbReference type="Proteomes" id="UP000054007"/>
    </source>
</evidence>
<evidence type="ECO:0008006" key="4">
    <source>
        <dbReference type="Google" id="ProtNLM"/>
    </source>
</evidence>
<dbReference type="PANTHER" id="PTHR37283">
    <property type="entry name" value="PH DOMAIN-CONTAINING PROTEIN YHR131C"/>
    <property type="match status" value="1"/>
</dbReference>
<proteinExistence type="predicted"/>
<dbReference type="STRING" id="1314674.A0A0D7B7V3"/>
<dbReference type="SUPFAM" id="SSF50729">
    <property type="entry name" value="PH domain-like"/>
    <property type="match status" value="1"/>
</dbReference>